<evidence type="ECO:0000313" key="3">
    <source>
        <dbReference type="Proteomes" id="UP000799757"/>
    </source>
</evidence>
<keyword evidence="1" id="KW-0732">Signal</keyword>
<sequence>MEVNSTPFHSLVLVWLTAVCVTQPFGAMSVIRHSRHGSATWLKKRASVCVIGSPNPDMRFGFLVRRLCQPRKVRFHLPNSECPNAARLPRSAPRPPPLSKMRAVSHECATETGTLPDLWSTKAKRAHESSRRCYPAASQEQQNGVPKRFLHLRCYKVLWITINEGFPRRDHARRNQYPIGAPPAPCRRH</sequence>
<dbReference type="EMBL" id="MU001839">
    <property type="protein sequence ID" value="KAF2796112.1"/>
    <property type="molecule type" value="Genomic_DNA"/>
</dbReference>
<proteinExistence type="predicted"/>
<gene>
    <name evidence="2" type="ORF">K505DRAFT_3290</name>
</gene>
<dbReference type="Proteomes" id="UP000799757">
    <property type="component" value="Unassembled WGS sequence"/>
</dbReference>
<evidence type="ECO:0000256" key="1">
    <source>
        <dbReference type="SAM" id="SignalP"/>
    </source>
</evidence>
<keyword evidence="3" id="KW-1185">Reference proteome</keyword>
<organism evidence="2 3">
    <name type="scientific">Melanomma pulvis-pyrius CBS 109.77</name>
    <dbReference type="NCBI Taxonomy" id="1314802"/>
    <lineage>
        <taxon>Eukaryota</taxon>
        <taxon>Fungi</taxon>
        <taxon>Dikarya</taxon>
        <taxon>Ascomycota</taxon>
        <taxon>Pezizomycotina</taxon>
        <taxon>Dothideomycetes</taxon>
        <taxon>Pleosporomycetidae</taxon>
        <taxon>Pleosporales</taxon>
        <taxon>Melanommataceae</taxon>
        <taxon>Melanomma</taxon>
    </lineage>
</organism>
<accession>A0A6A6XI79</accession>
<evidence type="ECO:0008006" key="4">
    <source>
        <dbReference type="Google" id="ProtNLM"/>
    </source>
</evidence>
<feature type="signal peptide" evidence="1">
    <location>
        <begin position="1"/>
        <end position="22"/>
    </location>
</feature>
<name>A0A6A6XI79_9PLEO</name>
<evidence type="ECO:0000313" key="2">
    <source>
        <dbReference type="EMBL" id="KAF2796112.1"/>
    </source>
</evidence>
<reference evidence="2" key="1">
    <citation type="journal article" date="2020" name="Stud. Mycol.">
        <title>101 Dothideomycetes genomes: a test case for predicting lifestyles and emergence of pathogens.</title>
        <authorList>
            <person name="Haridas S."/>
            <person name="Albert R."/>
            <person name="Binder M."/>
            <person name="Bloem J."/>
            <person name="Labutti K."/>
            <person name="Salamov A."/>
            <person name="Andreopoulos B."/>
            <person name="Baker S."/>
            <person name="Barry K."/>
            <person name="Bills G."/>
            <person name="Bluhm B."/>
            <person name="Cannon C."/>
            <person name="Castanera R."/>
            <person name="Culley D."/>
            <person name="Daum C."/>
            <person name="Ezra D."/>
            <person name="Gonzalez J."/>
            <person name="Henrissat B."/>
            <person name="Kuo A."/>
            <person name="Liang C."/>
            <person name="Lipzen A."/>
            <person name="Lutzoni F."/>
            <person name="Magnuson J."/>
            <person name="Mondo S."/>
            <person name="Nolan M."/>
            <person name="Ohm R."/>
            <person name="Pangilinan J."/>
            <person name="Park H.-J."/>
            <person name="Ramirez L."/>
            <person name="Alfaro M."/>
            <person name="Sun H."/>
            <person name="Tritt A."/>
            <person name="Yoshinaga Y."/>
            <person name="Zwiers L.-H."/>
            <person name="Turgeon B."/>
            <person name="Goodwin S."/>
            <person name="Spatafora J."/>
            <person name="Crous P."/>
            <person name="Grigoriev I."/>
        </authorList>
    </citation>
    <scope>NUCLEOTIDE SEQUENCE</scope>
    <source>
        <strain evidence="2">CBS 109.77</strain>
    </source>
</reference>
<dbReference type="AlphaFoldDB" id="A0A6A6XI79"/>
<protein>
    <recommendedName>
        <fullName evidence="4">Secreted protein</fullName>
    </recommendedName>
</protein>
<feature type="chain" id="PRO_5025482219" description="Secreted protein" evidence="1">
    <location>
        <begin position="23"/>
        <end position="189"/>
    </location>
</feature>